<reference evidence="1 2" key="1">
    <citation type="journal article" date="2008" name="Nat. Biotechnol.">
        <title>Genome sequencing and analysis of the filamentous fungus Penicillium chrysogenum.</title>
        <authorList>
            <person name="van den Berg M.A."/>
            <person name="Albang R."/>
            <person name="Albermann K."/>
            <person name="Badger J.H."/>
            <person name="Daran J.-M."/>
            <person name="Driessen A.J.M."/>
            <person name="Garcia-Estrada C."/>
            <person name="Fedorova N.D."/>
            <person name="Harris D.M."/>
            <person name="Heijne W.H.M."/>
            <person name="Joardar V.S."/>
            <person name="Kiel J.A.K.W."/>
            <person name="Kovalchuk A."/>
            <person name="Martin J.F."/>
            <person name="Nierman W.C."/>
            <person name="Nijland J.G."/>
            <person name="Pronk J.T."/>
            <person name="Roubos J.A."/>
            <person name="van der Klei I.J."/>
            <person name="van Peij N.N.M.E."/>
            <person name="Veenhuis M."/>
            <person name="von Doehren H."/>
            <person name="Wagner C."/>
            <person name="Wortman J.R."/>
            <person name="Bovenberg R.A.L."/>
        </authorList>
    </citation>
    <scope>NUCLEOTIDE SEQUENCE [LARGE SCALE GENOMIC DNA]</scope>
    <source>
        <strain evidence="2">ATCC 28089 / DSM 1075 / NRRL 1951 / Wisconsin 54-1255</strain>
    </source>
</reference>
<dbReference type="VEuPathDB" id="FungiDB:PCH_Pc24g01910"/>
<evidence type="ECO:0000313" key="2">
    <source>
        <dbReference type="Proteomes" id="UP000000724"/>
    </source>
</evidence>
<gene>
    <name evidence="1" type="ORF">Pc24g01910</name>
    <name evidence="1" type="ORF">PCH_Pc24g01910</name>
</gene>
<dbReference type="AlphaFoldDB" id="B6HWX8"/>
<dbReference type="EMBL" id="AM920439">
    <property type="protein sequence ID" value="CAP87099.1"/>
    <property type="molecule type" value="Genomic_DNA"/>
</dbReference>
<sequence>MAYTTMPLNVMLGGSKEFFTPATIGGIHAGGSRGIKHSHDRPIHSTLFKQKLAFCFTYHFRYHVPRTTWKYLAEVAEIWSLCYNWEKATSLVMFCAKIDSLMKLQPKTLCSHSSVTEADHLAN</sequence>
<keyword evidence="2" id="KW-1185">Reference proteome</keyword>
<evidence type="ECO:0000313" key="1">
    <source>
        <dbReference type="EMBL" id="CAP87099.1"/>
    </source>
</evidence>
<name>B6HWX8_PENRW</name>
<accession>B6HWX8</accession>
<proteinExistence type="predicted"/>
<organism evidence="1 2">
    <name type="scientific">Penicillium rubens (strain ATCC 28089 / DSM 1075 / NRRL 1951 / Wisconsin 54-1255)</name>
    <name type="common">Penicillium chrysogenum</name>
    <dbReference type="NCBI Taxonomy" id="500485"/>
    <lineage>
        <taxon>Eukaryota</taxon>
        <taxon>Fungi</taxon>
        <taxon>Dikarya</taxon>
        <taxon>Ascomycota</taxon>
        <taxon>Pezizomycotina</taxon>
        <taxon>Eurotiomycetes</taxon>
        <taxon>Eurotiomycetidae</taxon>
        <taxon>Eurotiales</taxon>
        <taxon>Aspergillaceae</taxon>
        <taxon>Penicillium</taxon>
        <taxon>Penicillium chrysogenum species complex</taxon>
    </lineage>
</organism>
<protein>
    <submittedName>
        <fullName evidence="1">Uncharacterized protein</fullName>
    </submittedName>
</protein>
<dbReference type="HOGENOM" id="CLU_2016024_0_0_1"/>
<dbReference type="Proteomes" id="UP000000724">
    <property type="component" value="Contig Pc00c24"/>
</dbReference>